<dbReference type="InterPro" id="IPR036259">
    <property type="entry name" value="MFS_trans_sf"/>
</dbReference>
<comment type="subcellular location">
    <subcellularLocation>
        <location evidence="1">Cell membrane</location>
        <topology evidence="1">Multi-pass membrane protein</topology>
    </subcellularLocation>
</comment>
<keyword evidence="3" id="KW-1003">Cell membrane</keyword>
<dbReference type="AlphaFoldDB" id="A0A2V1JXK0"/>
<dbReference type="RefSeq" id="WP_109062967.1">
    <property type="nucleotide sequence ID" value="NZ_QETA01000007.1"/>
</dbReference>
<evidence type="ECO:0000256" key="1">
    <source>
        <dbReference type="ARBA" id="ARBA00004651"/>
    </source>
</evidence>
<dbReference type="GO" id="GO:0005886">
    <property type="term" value="C:plasma membrane"/>
    <property type="evidence" value="ECO:0007669"/>
    <property type="project" value="UniProtKB-SubCell"/>
</dbReference>
<evidence type="ECO:0000256" key="5">
    <source>
        <dbReference type="ARBA" id="ARBA00022989"/>
    </source>
</evidence>
<dbReference type="GO" id="GO:0022857">
    <property type="term" value="F:transmembrane transporter activity"/>
    <property type="evidence" value="ECO:0007669"/>
    <property type="project" value="InterPro"/>
</dbReference>
<comment type="caution">
    <text evidence="9">The sequence shown here is derived from an EMBL/GenBank/DDBJ whole genome shotgun (WGS) entry which is preliminary data.</text>
</comment>
<dbReference type="InterPro" id="IPR011701">
    <property type="entry name" value="MFS"/>
</dbReference>
<keyword evidence="5 7" id="KW-1133">Transmembrane helix</keyword>
<dbReference type="PROSITE" id="PS50850">
    <property type="entry name" value="MFS"/>
    <property type="match status" value="1"/>
</dbReference>
<feature type="transmembrane region" description="Helical" evidence="7">
    <location>
        <begin position="255"/>
        <end position="280"/>
    </location>
</feature>
<dbReference type="SUPFAM" id="SSF103473">
    <property type="entry name" value="MFS general substrate transporter"/>
    <property type="match status" value="1"/>
</dbReference>
<evidence type="ECO:0000259" key="8">
    <source>
        <dbReference type="PROSITE" id="PS50850"/>
    </source>
</evidence>
<evidence type="ECO:0000256" key="2">
    <source>
        <dbReference type="ARBA" id="ARBA00022448"/>
    </source>
</evidence>
<dbReference type="EMBL" id="QETA01000007">
    <property type="protein sequence ID" value="PWF21623.1"/>
    <property type="molecule type" value="Genomic_DNA"/>
</dbReference>
<dbReference type="Pfam" id="PF07690">
    <property type="entry name" value="MFS_1"/>
    <property type="match status" value="1"/>
</dbReference>
<dbReference type="PANTHER" id="PTHR42718:SF46">
    <property type="entry name" value="BLR6921 PROTEIN"/>
    <property type="match status" value="1"/>
</dbReference>
<evidence type="ECO:0000256" key="6">
    <source>
        <dbReference type="ARBA" id="ARBA00023136"/>
    </source>
</evidence>
<dbReference type="PANTHER" id="PTHR42718">
    <property type="entry name" value="MAJOR FACILITATOR SUPERFAMILY MULTIDRUG TRANSPORTER MFSC"/>
    <property type="match status" value="1"/>
</dbReference>
<dbReference type="Proteomes" id="UP000245212">
    <property type="component" value="Unassembled WGS sequence"/>
</dbReference>
<proteinExistence type="predicted"/>
<keyword evidence="2" id="KW-0813">Transport</keyword>
<keyword evidence="6 7" id="KW-0472">Membrane</keyword>
<feature type="domain" description="Major facilitator superfamily (MFS) profile" evidence="8">
    <location>
        <begin position="7"/>
        <end position="437"/>
    </location>
</feature>
<dbReference type="Gene3D" id="1.20.1720.10">
    <property type="entry name" value="Multidrug resistance protein D"/>
    <property type="match status" value="1"/>
</dbReference>
<feature type="transmembrane region" description="Helical" evidence="7">
    <location>
        <begin position="391"/>
        <end position="408"/>
    </location>
</feature>
<feature type="transmembrane region" description="Helical" evidence="7">
    <location>
        <begin position="161"/>
        <end position="178"/>
    </location>
</feature>
<feature type="transmembrane region" description="Helical" evidence="7">
    <location>
        <begin position="74"/>
        <end position="98"/>
    </location>
</feature>
<evidence type="ECO:0000256" key="3">
    <source>
        <dbReference type="ARBA" id="ARBA00022475"/>
    </source>
</evidence>
<feature type="transmembrane region" description="Helical" evidence="7">
    <location>
        <begin position="345"/>
        <end position="362"/>
    </location>
</feature>
<reference evidence="10" key="1">
    <citation type="submission" date="2018-05" db="EMBL/GenBank/DDBJ databases">
        <authorList>
            <person name="Li Y."/>
        </authorList>
    </citation>
    <scope>NUCLEOTIDE SEQUENCE [LARGE SCALE GENOMIC DNA]</scope>
    <source>
        <strain evidence="10">3d-2-2</strain>
    </source>
</reference>
<feature type="transmembrane region" description="Helical" evidence="7">
    <location>
        <begin position="135"/>
        <end position="155"/>
    </location>
</feature>
<keyword evidence="10" id="KW-1185">Reference proteome</keyword>
<dbReference type="InterPro" id="IPR020846">
    <property type="entry name" value="MFS_dom"/>
</dbReference>
<feature type="transmembrane region" description="Helical" evidence="7">
    <location>
        <begin position="190"/>
        <end position="209"/>
    </location>
</feature>
<organism evidence="9 10">
    <name type="scientific">Corticimicrobacter populi</name>
    <dbReference type="NCBI Taxonomy" id="2175229"/>
    <lineage>
        <taxon>Bacteria</taxon>
        <taxon>Pseudomonadati</taxon>
        <taxon>Pseudomonadota</taxon>
        <taxon>Betaproteobacteria</taxon>
        <taxon>Burkholderiales</taxon>
        <taxon>Alcaligenaceae</taxon>
        <taxon>Corticimicrobacter</taxon>
    </lineage>
</organism>
<sequence length="438" mass="45727">MPRRLWAAVVLLLGIGLTVLDASSLNVALPAISDEFGVQPASVVWIVNAYSLTVLSLLLPLAAVAERVGFRRMFVCGMSLFLASAALGALSTSLPWLIAARMGQGVGAASLMCLFGGLVRAIYPREMLGRGISWNAMTVGMTAVLGPSIGSTILAAGSWRWILLLSLPIGLLALAGVRKLPEVPTVRARFDMASALLSMLMFGLFVVGLDHLASHPLRALAMMALAVLPGRLLYVRSRRQAAPLAPVDLLHIPAIGFAVSASAFMFAAQMATIVSLPFYFLKVLGRDYLELGMLMGAWPIGTAVMAPVAGWLSDRAPAARLSAIGAAVMVAGLATLLGLPKDVGNGWIMLTMTLTGIGFGFFQTPNNRAMLSSAPLERSGAAGGMQATTRVFGQSVGAACVAVGFGLHDTQGPILGLCAALLCASAAVALNLWRMRAE</sequence>
<evidence type="ECO:0000256" key="7">
    <source>
        <dbReference type="SAM" id="Phobius"/>
    </source>
</evidence>
<dbReference type="Gene3D" id="1.20.1250.20">
    <property type="entry name" value="MFS general substrate transporter like domains"/>
    <property type="match status" value="1"/>
</dbReference>
<accession>A0A2V1JXK0</accession>
<feature type="transmembrane region" description="Helical" evidence="7">
    <location>
        <begin position="104"/>
        <end position="123"/>
    </location>
</feature>
<feature type="transmembrane region" description="Helical" evidence="7">
    <location>
        <begin position="215"/>
        <end position="234"/>
    </location>
</feature>
<evidence type="ECO:0000313" key="9">
    <source>
        <dbReference type="EMBL" id="PWF21623.1"/>
    </source>
</evidence>
<feature type="transmembrane region" description="Helical" evidence="7">
    <location>
        <begin position="43"/>
        <end position="62"/>
    </location>
</feature>
<name>A0A2V1JXK0_9BURK</name>
<feature type="transmembrane region" description="Helical" evidence="7">
    <location>
        <begin position="414"/>
        <end position="433"/>
    </location>
</feature>
<evidence type="ECO:0000256" key="4">
    <source>
        <dbReference type="ARBA" id="ARBA00022692"/>
    </source>
</evidence>
<protein>
    <submittedName>
        <fullName evidence="9">MFS transporter</fullName>
    </submittedName>
</protein>
<evidence type="ECO:0000313" key="10">
    <source>
        <dbReference type="Proteomes" id="UP000245212"/>
    </source>
</evidence>
<gene>
    <name evidence="9" type="ORF">DD235_15010</name>
</gene>
<dbReference type="CDD" id="cd17321">
    <property type="entry name" value="MFS_MMR_MDR_like"/>
    <property type="match status" value="1"/>
</dbReference>
<feature type="transmembrane region" description="Helical" evidence="7">
    <location>
        <begin position="292"/>
        <end position="312"/>
    </location>
</feature>
<feature type="transmembrane region" description="Helical" evidence="7">
    <location>
        <begin position="319"/>
        <end position="339"/>
    </location>
</feature>
<keyword evidence="4 7" id="KW-0812">Transmembrane</keyword>